<protein>
    <submittedName>
        <fullName evidence="1">DNA-directed RNA polymerase subunit alpha</fullName>
    </submittedName>
</protein>
<dbReference type="EMBL" id="BK016080">
    <property type="protein sequence ID" value="DAF93113.1"/>
    <property type="molecule type" value="Genomic_DNA"/>
</dbReference>
<proteinExistence type="predicted"/>
<accession>A0A8S5UF47</accession>
<reference evidence="1" key="1">
    <citation type="journal article" date="2021" name="Proc. Natl. Acad. Sci. U.S.A.">
        <title>A Catalog of Tens of Thousands of Viruses from Human Metagenomes Reveals Hidden Associations with Chronic Diseases.</title>
        <authorList>
            <person name="Tisza M.J."/>
            <person name="Buck C.B."/>
        </authorList>
    </citation>
    <scope>NUCLEOTIDE SEQUENCE</scope>
    <source>
        <strain evidence="1">CtcyQ27</strain>
    </source>
</reference>
<dbReference type="GO" id="GO:0000428">
    <property type="term" value="C:DNA-directed RNA polymerase complex"/>
    <property type="evidence" value="ECO:0007669"/>
    <property type="project" value="UniProtKB-KW"/>
</dbReference>
<name>A0A8S5UF47_9CAUD</name>
<keyword evidence="1" id="KW-0240">DNA-directed RNA polymerase</keyword>
<sequence length="735" mass="85380">MDELFNDLLNPEPFISKIQSRFNEIQPLIIDDLTHYENYGEYVPLVNTGAISINTSNLSKENIDSHFTWIYNIIADGIEQKKVHDMIVYITFMDNVQIRLSIFDYMLNLIMWKLPLQAGDSLTSNFLFFDDCITQDSIKDYIDFKFIDIHRRDFNNCDMNQMIDETIYKFMYIDDFAYYLINTINEKDTIDLMKKSQVAWDTLHFSTVQYPLEDKKDAAMDMTNKLIAVIKAPDSEHCLRDSFRAREGVNPKQFREMICNIATKPDGNGSIFSIDLDTNYMQEGVAKPEYYTIDSSAARQAQILNKENVGQSGAFSRKLRLNNMHAKIHPNPKYVCNSKRFLPIFIKDMKVLVRFKNRYFRFNPKGMEYKVSPHPERDNVNLIGKTLYFRSPETCASHARGEGICYRCYGDLAYTNADINPGCMASELLSSVLTQRLLSAKHLLETNVKALNWVPEFKDIFAVNWNMIMIMDDFIPKKWKLIISSDDIYQESEYDEFDYNSCITTFNVMDPDGNTILIKTEDLDNLYISPELRKVMDNQKLVDDQYIIDFSDIMGIHLFMVNITNNGLSATLERCKATLDKQAIIKEYKNDIGLFTQGFINTIIEGGLDTDAVHCEVLISNQLRRVTDDLGDSMLQPEWEYPNEPYKIVTLDTALKENPSITTSLNYQYIQKQLFKPITFKKNKPGMMDLFFMEKPQEYMNVELDYNPKFKDDVDDAIDGFINPIYHVDENGNKL</sequence>
<organism evidence="1">
    <name type="scientific">Myoviridae sp. ctcyQ27</name>
    <dbReference type="NCBI Taxonomy" id="2825139"/>
    <lineage>
        <taxon>Viruses</taxon>
        <taxon>Duplodnaviria</taxon>
        <taxon>Heunggongvirae</taxon>
        <taxon>Uroviricota</taxon>
        <taxon>Caudoviricetes</taxon>
    </lineage>
</organism>
<keyword evidence="1" id="KW-0804">Transcription</keyword>
<evidence type="ECO:0000313" key="1">
    <source>
        <dbReference type="EMBL" id="DAF93113.1"/>
    </source>
</evidence>